<dbReference type="AlphaFoldDB" id="A0A0N5CDD3"/>
<dbReference type="Proteomes" id="UP000046392">
    <property type="component" value="Unplaced"/>
</dbReference>
<feature type="region of interest" description="Disordered" evidence="1">
    <location>
        <begin position="1"/>
        <end position="37"/>
    </location>
</feature>
<sequence length="592" mass="69935">MGKKRSYCSEHSRSSSKIPCKEMKLNDENESIPEEKVENEEASISLTAAEKIGRNMNLMNLIVRNIDSVKERRNIAQSCKAFNILCNSKKSYVESYKHRMEDHYDLKFPKSKPLYILFDEVLVINISRYRRRRTRKLEMVRNEIMMNKYKIKALKIRNLPAEYFNFFKELDCFENVNTVYFDVLDPEHVPLGIFSEWKGLKPDTLIFGESKIYHFGHEDLDRALHSSESYTFPESIKHVHLICEGENIDWMVNALRNFNHYELESLVLGSKFTKHLTTDTMKSLVPVVRYFKEVQFSVNCRRPLPLNKYFSQTLDDFNAVRDFDTVVSIHFNVTKCDAEVWASDDPPMAENNNTLSYNLYENVSLKERYRHMKSVRIKAPTHPFLDLGLPQMRVITKKLSEMKNLLTFEMQYEAMACCYFRVSKLFCALNRNLKNVRFYYCDVYLTEYDLVTLSKYCPNIENICLEDIDRRGITIKLITSLFKNLKGLELEFICHRSIKDVINDLIKRDEINGNHLLNWPNLNFLSVYFSPPKAIQKELLDAMDKNTPRKSGQFLIRRNIRFYSRNVWQIIIQKNMSCASTFNNIFHDPYIF</sequence>
<dbReference type="WBParaSite" id="SPAL_0001587900.1">
    <property type="protein sequence ID" value="SPAL_0001587900.1"/>
    <property type="gene ID" value="SPAL_0001587900"/>
</dbReference>
<accession>A0A0N5CDD3</accession>
<keyword evidence="2" id="KW-1185">Reference proteome</keyword>
<evidence type="ECO:0000256" key="1">
    <source>
        <dbReference type="SAM" id="MobiDB-lite"/>
    </source>
</evidence>
<name>A0A0N5CDD3_STREA</name>
<feature type="compositionally biased region" description="Basic and acidic residues" evidence="1">
    <location>
        <begin position="7"/>
        <end position="27"/>
    </location>
</feature>
<protein>
    <submittedName>
        <fullName evidence="3">F-box domain-containing protein</fullName>
    </submittedName>
</protein>
<evidence type="ECO:0000313" key="3">
    <source>
        <dbReference type="WBParaSite" id="SPAL_0001587900.1"/>
    </source>
</evidence>
<feature type="compositionally biased region" description="Acidic residues" evidence="1">
    <location>
        <begin position="28"/>
        <end position="37"/>
    </location>
</feature>
<reference evidence="3" key="1">
    <citation type="submission" date="2017-02" db="UniProtKB">
        <authorList>
            <consortium name="WormBaseParasite"/>
        </authorList>
    </citation>
    <scope>IDENTIFICATION</scope>
</reference>
<proteinExistence type="predicted"/>
<evidence type="ECO:0000313" key="2">
    <source>
        <dbReference type="Proteomes" id="UP000046392"/>
    </source>
</evidence>
<organism evidence="2 3">
    <name type="scientific">Strongyloides papillosus</name>
    <name type="common">Intestinal threadworm</name>
    <dbReference type="NCBI Taxonomy" id="174720"/>
    <lineage>
        <taxon>Eukaryota</taxon>
        <taxon>Metazoa</taxon>
        <taxon>Ecdysozoa</taxon>
        <taxon>Nematoda</taxon>
        <taxon>Chromadorea</taxon>
        <taxon>Rhabditida</taxon>
        <taxon>Tylenchina</taxon>
        <taxon>Panagrolaimomorpha</taxon>
        <taxon>Strongyloidoidea</taxon>
        <taxon>Strongyloididae</taxon>
        <taxon>Strongyloides</taxon>
    </lineage>
</organism>